<name>A0A1M5MV59_9EURY</name>
<feature type="transmembrane region" description="Helical" evidence="1">
    <location>
        <begin position="53"/>
        <end position="73"/>
    </location>
</feature>
<dbReference type="STRING" id="43928.SAMN05443636_1156"/>
<dbReference type="OrthoDB" id="340727at2157"/>
<keyword evidence="1" id="KW-1133">Transmembrane helix</keyword>
<dbReference type="RefSeq" id="WP_073307423.1">
    <property type="nucleotide sequence ID" value="NZ_FQWV01000002.1"/>
</dbReference>
<reference evidence="2 3" key="1">
    <citation type="submission" date="2016-11" db="EMBL/GenBank/DDBJ databases">
        <authorList>
            <person name="Jaros S."/>
            <person name="Januszkiewicz K."/>
            <person name="Wedrychowicz H."/>
        </authorList>
    </citation>
    <scope>NUCLEOTIDE SEQUENCE [LARGE SCALE GENOMIC DNA]</scope>
    <source>
        <strain evidence="2 3">DSM 9297</strain>
    </source>
</reference>
<protein>
    <submittedName>
        <fullName evidence="2">Uncharacterized protein</fullName>
    </submittedName>
</protein>
<dbReference type="AlphaFoldDB" id="A0A1M5MV59"/>
<dbReference type="EMBL" id="FQWV01000002">
    <property type="protein sequence ID" value="SHG81067.1"/>
    <property type="molecule type" value="Genomic_DNA"/>
</dbReference>
<keyword evidence="3" id="KW-1185">Reference proteome</keyword>
<evidence type="ECO:0000313" key="2">
    <source>
        <dbReference type="EMBL" id="SHG81067.1"/>
    </source>
</evidence>
<keyword evidence="1" id="KW-0472">Membrane</keyword>
<proteinExistence type="predicted"/>
<sequence>MWVRERDAVDYLGVAAVTLLAWIHVPYRFAVYTQLHYWAWWLQRWIDQSPTQAIGVAVVVVAVGGGALLAGIVRSASA</sequence>
<gene>
    <name evidence="2" type="ORF">SAMN05443636_1156</name>
</gene>
<keyword evidence="1" id="KW-0812">Transmembrane</keyword>
<organism evidence="2 3">
    <name type="scientific">Halobaculum gomorrense</name>
    <dbReference type="NCBI Taxonomy" id="43928"/>
    <lineage>
        <taxon>Archaea</taxon>
        <taxon>Methanobacteriati</taxon>
        <taxon>Methanobacteriota</taxon>
        <taxon>Stenosarchaea group</taxon>
        <taxon>Halobacteria</taxon>
        <taxon>Halobacteriales</taxon>
        <taxon>Haloferacaceae</taxon>
        <taxon>Halobaculum</taxon>
    </lineage>
</organism>
<dbReference type="Proteomes" id="UP000184357">
    <property type="component" value="Unassembled WGS sequence"/>
</dbReference>
<evidence type="ECO:0000313" key="3">
    <source>
        <dbReference type="Proteomes" id="UP000184357"/>
    </source>
</evidence>
<accession>A0A1M5MV59</accession>
<evidence type="ECO:0000256" key="1">
    <source>
        <dbReference type="SAM" id="Phobius"/>
    </source>
</evidence>
<feature type="transmembrane region" description="Helical" evidence="1">
    <location>
        <begin position="12"/>
        <end position="33"/>
    </location>
</feature>